<dbReference type="InterPro" id="IPR036388">
    <property type="entry name" value="WH-like_DNA-bd_sf"/>
</dbReference>
<name>A0AA38GH24_TAXCH</name>
<evidence type="ECO:0000256" key="3">
    <source>
        <dbReference type="ARBA" id="ARBA00022691"/>
    </source>
</evidence>
<accession>A0AA38GH24</accession>
<comment type="caution">
    <text evidence="6">The sequence shown here is derived from an EMBL/GenBank/DDBJ whole genome shotgun (WGS) entry which is preliminary data.</text>
</comment>
<dbReference type="PANTHER" id="PTHR11746">
    <property type="entry name" value="O-METHYLTRANSFERASE"/>
    <property type="match status" value="1"/>
</dbReference>
<dbReference type="EMBL" id="JAHRHJ020000003">
    <property type="protein sequence ID" value="KAH9321593.1"/>
    <property type="molecule type" value="Genomic_DNA"/>
</dbReference>
<dbReference type="Gene3D" id="3.40.50.150">
    <property type="entry name" value="Vaccinia Virus protein VP39"/>
    <property type="match status" value="1"/>
</dbReference>
<dbReference type="InterPro" id="IPR012967">
    <property type="entry name" value="COMT_dimerisation"/>
</dbReference>
<feature type="domain" description="O-methyltransferase C-terminal" evidence="4">
    <location>
        <begin position="154"/>
        <end position="283"/>
    </location>
</feature>
<dbReference type="Proteomes" id="UP000824469">
    <property type="component" value="Unassembled WGS sequence"/>
</dbReference>
<dbReference type="GO" id="GO:0046983">
    <property type="term" value="F:protein dimerization activity"/>
    <property type="evidence" value="ECO:0007669"/>
    <property type="project" value="InterPro"/>
</dbReference>
<dbReference type="InterPro" id="IPR016461">
    <property type="entry name" value="COMT-like"/>
</dbReference>
<evidence type="ECO:0000259" key="5">
    <source>
        <dbReference type="Pfam" id="PF08100"/>
    </source>
</evidence>
<dbReference type="Pfam" id="PF08100">
    <property type="entry name" value="Dimerisation"/>
    <property type="match status" value="1"/>
</dbReference>
<keyword evidence="7" id="KW-1185">Reference proteome</keyword>
<dbReference type="GO" id="GO:0008171">
    <property type="term" value="F:O-methyltransferase activity"/>
    <property type="evidence" value="ECO:0007669"/>
    <property type="project" value="InterPro"/>
</dbReference>
<keyword evidence="1" id="KW-0489">Methyltransferase</keyword>
<protein>
    <recommendedName>
        <fullName evidence="8">O-methyltransferase</fullName>
    </recommendedName>
</protein>
<dbReference type="SUPFAM" id="SSF46785">
    <property type="entry name" value="Winged helix' DNA-binding domain"/>
    <property type="match status" value="1"/>
</dbReference>
<dbReference type="Pfam" id="PF00891">
    <property type="entry name" value="Methyltransf_2"/>
    <property type="match status" value="1"/>
</dbReference>
<organism evidence="6 7">
    <name type="scientific">Taxus chinensis</name>
    <name type="common">Chinese yew</name>
    <name type="synonym">Taxus wallichiana var. chinensis</name>
    <dbReference type="NCBI Taxonomy" id="29808"/>
    <lineage>
        <taxon>Eukaryota</taxon>
        <taxon>Viridiplantae</taxon>
        <taxon>Streptophyta</taxon>
        <taxon>Embryophyta</taxon>
        <taxon>Tracheophyta</taxon>
        <taxon>Spermatophyta</taxon>
        <taxon>Pinopsida</taxon>
        <taxon>Pinidae</taxon>
        <taxon>Conifers II</taxon>
        <taxon>Cupressales</taxon>
        <taxon>Taxaceae</taxon>
        <taxon>Taxus</taxon>
    </lineage>
</organism>
<feature type="domain" description="O-methyltransferase dimerisation" evidence="5">
    <location>
        <begin position="41"/>
        <end position="130"/>
    </location>
</feature>
<evidence type="ECO:0000313" key="6">
    <source>
        <dbReference type="EMBL" id="KAH9321593.1"/>
    </source>
</evidence>
<dbReference type="InterPro" id="IPR029063">
    <property type="entry name" value="SAM-dependent_MTases_sf"/>
</dbReference>
<keyword evidence="3" id="KW-0949">S-adenosyl-L-methionine</keyword>
<evidence type="ECO:0000313" key="7">
    <source>
        <dbReference type="Proteomes" id="UP000824469"/>
    </source>
</evidence>
<proteinExistence type="predicted"/>
<dbReference type="InterPro" id="IPR036390">
    <property type="entry name" value="WH_DNA-bd_sf"/>
</dbReference>
<dbReference type="SUPFAM" id="SSF53335">
    <property type="entry name" value="S-adenosyl-L-methionine-dependent methyltransferases"/>
    <property type="match status" value="1"/>
</dbReference>
<dbReference type="OMA" id="WAVELEI"/>
<evidence type="ECO:0000259" key="4">
    <source>
        <dbReference type="Pfam" id="PF00891"/>
    </source>
</evidence>
<reference evidence="6 7" key="1">
    <citation type="journal article" date="2021" name="Nat. Plants">
        <title>The Taxus genome provides insights into paclitaxel biosynthesis.</title>
        <authorList>
            <person name="Xiong X."/>
            <person name="Gou J."/>
            <person name="Liao Q."/>
            <person name="Li Y."/>
            <person name="Zhou Q."/>
            <person name="Bi G."/>
            <person name="Li C."/>
            <person name="Du R."/>
            <person name="Wang X."/>
            <person name="Sun T."/>
            <person name="Guo L."/>
            <person name="Liang H."/>
            <person name="Lu P."/>
            <person name="Wu Y."/>
            <person name="Zhang Z."/>
            <person name="Ro D.K."/>
            <person name="Shang Y."/>
            <person name="Huang S."/>
            <person name="Yan J."/>
        </authorList>
    </citation>
    <scope>NUCLEOTIDE SEQUENCE [LARGE SCALE GENOMIC DNA]</scope>
    <source>
        <strain evidence="6">Ta-2019</strain>
    </source>
</reference>
<keyword evidence="2" id="KW-0808">Transferase</keyword>
<gene>
    <name evidence="6" type="ORF">KI387_016232</name>
</gene>
<evidence type="ECO:0000256" key="2">
    <source>
        <dbReference type="ARBA" id="ARBA00022679"/>
    </source>
</evidence>
<evidence type="ECO:0000256" key="1">
    <source>
        <dbReference type="ARBA" id="ARBA00022603"/>
    </source>
</evidence>
<feature type="non-terminal residue" evidence="6">
    <location>
        <position position="283"/>
    </location>
</feature>
<sequence>MFVGQMLIKRQGGRKVQNHSEVIMDGSISENEELQGFIDLWKRMFGYMDSMGLRWAVELEIPDIISQGGLESMVSAEEIASHLPSPFPNIDFLSRILSFLAMRGIFTQTLLPNSQIVKYGLTPISKWLLKTRGMGCSMNPMVLMQTHEAVIAPWYRMADCTVSASGFPFEHVHGKLLFSFAKENPEFGKVFNDAMASHSKMLMKDILAAYNDGFSKLSFKSLLDVGGGDGSTIASIARAFPNIKCYNYDLPQVITQAPTYSGVEHIAGDMFLNVPRGDAILMK</sequence>
<dbReference type="Gene3D" id="1.10.10.10">
    <property type="entry name" value="Winged helix-like DNA-binding domain superfamily/Winged helix DNA-binding domain"/>
    <property type="match status" value="1"/>
</dbReference>
<dbReference type="InterPro" id="IPR001077">
    <property type="entry name" value="COMT_C"/>
</dbReference>
<evidence type="ECO:0008006" key="8">
    <source>
        <dbReference type="Google" id="ProtNLM"/>
    </source>
</evidence>
<dbReference type="PROSITE" id="PS51683">
    <property type="entry name" value="SAM_OMT_II"/>
    <property type="match status" value="1"/>
</dbReference>
<dbReference type="AlphaFoldDB" id="A0AA38GH24"/>
<dbReference type="GO" id="GO:0032259">
    <property type="term" value="P:methylation"/>
    <property type="evidence" value="ECO:0007669"/>
    <property type="project" value="UniProtKB-KW"/>
</dbReference>